<dbReference type="SMART" id="SM00097">
    <property type="entry name" value="WNT1"/>
    <property type="match status" value="1"/>
</dbReference>
<proteinExistence type="inferred from homology"/>
<evidence type="ECO:0000313" key="11">
    <source>
        <dbReference type="Proteomes" id="UP001153737"/>
    </source>
</evidence>
<dbReference type="PANTHER" id="PTHR12027">
    <property type="entry name" value="WNT RELATED"/>
    <property type="match status" value="1"/>
</dbReference>
<dbReference type="Pfam" id="PF00110">
    <property type="entry name" value="wnt"/>
    <property type="match status" value="1"/>
</dbReference>
<feature type="chain" id="PRO_5040256157" description="Protein Wnt" evidence="9">
    <location>
        <begin position="25"/>
        <end position="346"/>
    </location>
</feature>
<feature type="signal peptide" evidence="9">
    <location>
        <begin position="1"/>
        <end position="24"/>
    </location>
</feature>
<keyword evidence="5" id="KW-0272">Extracellular matrix</keyword>
<dbReference type="OrthoDB" id="5945655at2759"/>
<reference evidence="10" key="2">
    <citation type="submission" date="2022-10" db="EMBL/GenBank/DDBJ databases">
        <authorList>
            <consortium name="ENA_rothamsted_submissions"/>
            <consortium name="culmorum"/>
            <person name="King R."/>
        </authorList>
    </citation>
    <scope>NUCLEOTIDE SEQUENCE</scope>
</reference>
<evidence type="ECO:0000313" key="10">
    <source>
        <dbReference type="EMBL" id="CAH1176100.1"/>
    </source>
</evidence>
<sequence length="346" mass="39429">MKILSRNNLAIISVVFFVYCLIDGDSGASSNKKYLRNGRGKSFVTVLFTKKYNNVTSNSKGLCRWLKGMKHQNKLCLNKEGLAEVIVDTRNIAIASCTDNFQYEQWSCMLQKKLFKKVYRETALLHSLSTSAFTYTVAKACAAGKLENCECASHGKSDNPAAWQWGGCGDNTRFARKFAYKFFQLRKKDFVTGDIVQSILKYNSGIGIEVVMKYEEKICKCQGFSGSCNYKICVKRIRSFNEIARELKNRYHSAIQVEPDNSIVQIQKERFDGHLVYLENSPNFCTTTVGRRCKDADNCATLCCGRGFATSSKTVKEICNPRWRNESIYEVKWDICEREEVVYSCQ</sequence>
<comment type="similarity">
    <text evidence="2 8">Belongs to the Wnt family.</text>
</comment>
<organism evidence="10 11">
    <name type="scientific">Phaedon cochleariae</name>
    <name type="common">Mustard beetle</name>
    <dbReference type="NCBI Taxonomy" id="80249"/>
    <lineage>
        <taxon>Eukaryota</taxon>
        <taxon>Metazoa</taxon>
        <taxon>Ecdysozoa</taxon>
        <taxon>Arthropoda</taxon>
        <taxon>Hexapoda</taxon>
        <taxon>Insecta</taxon>
        <taxon>Pterygota</taxon>
        <taxon>Neoptera</taxon>
        <taxon>Endopterygota</taxon>
        <taxon>Coleoptera</taxon>
        <taxon>Polyphaga</taxon>
        <taxon>Cucujiformia</taxon>
        <taxon>Chrysomeloidea</taxon>
        <taxon>Chrysomelidae</taxon>
        <taxon>Chrysomelinae</taxon>
        <taxon>Chrysomelini</taxon>
        <taxon>Phaedon</taxon>
    </lineage>
</organism>
<dbReference type="InterPro" id="IPR005817">
    <property type="entry name" value="Wnt"/>
</dbReference>
<evidence type="ECO:0000256" key="8">
    <source>
        <dbReference type="RuleBase" id="RU003500"/>
    </source>
</evidence>
<dbReference type="Proteomes" id="UP001153737">
    <property type="component" value="Chromosome 7"/>
</dbReference>
<dbReference type="GO" id="GO:0030182">
    <property type="term" value="P:neuron differentiation"/>
    <property type="evidence" value="ECO:0007669"/>
    <property type="project" value="TreeGrafter"/>
</dbReference>
<dbReference type="EMBL" id="OU896713">
    <property type="protein sequence ID" value="CAH1176100.1"/>
    <property type="molecule type" value="Genomic_DNA"/>
</dbReference>
<keyword evidence="3 8" id="KW-0217">Developmental protein</keyword>
<evidence type="ECO:0000256" key="6">
    <source>
        <dbReference type="ARBA" id="ARBA00022687"/>
    </source>
</evidence>
<evidence type="ECO:0000256" key="3">
    <source>
        <dbReference type="ARBA" id="ARBA00022473"/>
    </source>
</evidence>
<keyword evidence="11" id="KW-1185">Reference proteome</keyword>
<keyword evidence="6 8" id="KW-0879">Wnt signaling pathway</keyword>
<evidence type="ECO:0000256" key="7">
    <source>
        <dbReference type="ARBA" id="ARBA00023157"/>
    </source>
</evidence>
<comment type="subcellular location">
    <subcellularLocation>
        <location evidence="1 8">Secreted</location>
        <location evidence="1 8">Extracellular space</location>
        <location evidence="1 8">Extracellular matrix</location>
    </subcellularLocation>
</comment>
<evidence type="ECO:0000256" key="1">
    <source>
        <dbReference type="ARBA" id="ARBA00004498"/>
    </source>
</evidence>
<evidence type="ECO:0000256" key="9">
    <source>
        <dbReference type="SAM" id="SignalP"/>
    </source>
</evidence>
<evidence type="ECO:0000256" key="5">
    <source>
        <dbReference type="ARBA" id="ARBA00022530"/>
    </source>
</evidence>
<dbReference type="GO" id="GO:0005615">
    <property type="term" value="C:extracellular space"/>
    <property type="evidence" value="ECO:0007669"/>
    <property type="project" value="TreeGrafter"/>
</dbReference>
<keyword evidence="4" id="KW-0964">Secreted</keyword>
<dbReference type="GO" id="GO:0045165">
    <property type="term" value="P:cell fate commitment"/>
    <property type="evidence" value="ECO:0007669"/>
    <property type="project" value="TreeGrafter"/>
</dbReference>
<dbReference type="PANTHER" id="PTHR12027:SF97">
    <property type="entry name" value="PROTEIN WNT-4"/>
    <property type="match status" value="1"/>
</dbReference>
<dbReference type="GO" id="GO:0005125">
    <property type="term" value="F:cytokine activity"/>
    <property type="evidence" value="ECO:0007669"/>
    <property type="project" value="TreeGrafter"/>
</dbReference>
<accession>A0A9P0GQ89</accession>
<evidence type="ECO:0000256" key="2">
    <source>
        <dbReference type="ARBA" id="ARBA00005683"/>
    </source>
</evidence>
<reference evidence="10" key="1">
    <citation type="submission" date="2022-01" db="EMBL/GenBank/DDBJ databases">
        <authorList>
            <person name="King R."/>
        </authorList>
    </citation>
    <scope>NUCLEOTIDE SEQUENCE</scope>
</reference>
<dbReference type="PRINTS" id="PR01349">
    <property type="entry name" value="WNTPROTEIN"/>
</dbReference>
<dbReference type="GO" id="GO:0060070">
    <property type="term" value="P:canonical Wnt signaling pathway"/>
    <property type="evidence" value="ECO:0007669"/>
    <property type="project" value="TreeGrafter"/>
</dbReference>
<keyword evidence="7" id="KW-1015">Disulfide bond</keyword>
<gene>
    <name evidence="10" type="ORF">PHAECO_LOCUS11350</name>
</gene>
<dbReference type="AlphaFoldDB" id="A0A9P0GQ89"/>
<dbReference type="GO" id="GO:0005109">
    <property type="term" value="F:frizzled binding"/>
    <property type="evidence" value="ECO:0007669"/>
    <property type="project" value="TreeGrafter"/>
</dbReference>
<name>A0A9P0GQ89_PHACE</name>
<protein>
    <recommendedName>
        <fullName evidence="8">Protein Wnt</fullName>
    </recommendedName>
</protein>
<keyword evidence="9" id="KW-0732">Signal</keyword>
<evidence type="ECO:0000256" key="4">
    <source>
        <dbReference type="ARBA" id="ARBA00022525"/>
    </source>
</evidence>
<comment type="function">
    <text evidence="8">Ligand for members of the frizzled family of seven transmembrane receptors.</text>
</comment>